<dbReference type="InterPro" id="IPR045584">
    <property type="entry name" value="Pilin-like"/>
</dbReference>
<dbReference type="OrthoDB" id="9151668at2"/>
<organism evidence="2 3">
    <name type="scientific">Xylophilus ampelinus</name>
    <dbReference type="NCBI Taxonomy" id="54067"/>
    <lineage>
        <taxon>Bacteria</taxon>
        <taxon>Pseudomonadati</taxon>
        <taxon>Pseudomonadota</taxon>
        <taxon>Betaproteobacteria</taxon>
        <taxon>Burkholderiales</taxon>
        <taxon>Xylophilus</taxon>
    </lineage>
</organism>
<comment type="caution">
    <text evidence="2">The sequence shown here is derived from an EMBL/GenBank/DDBJ whole genome shotgun (WGS) entry which is preliminary data.</text>
</comment>
<evidence type="ECO:0000313" key="2">
    <source>
        <dbReference type="EMBL" id="PYE75983.1"/>
    </source>
</evidence>
<dbReference type="EMBL" id="QJTC01000017">
    <property type="protein sequence ID" value="PYE75983.1"/>
    <property type="molecule type" value="Genomic_DNA"/>
</dbReference>
<sequence length="229" mass="24731">MAAPRRRRPARIGGFTLVELLVALVVMALLAIMSWRGLDGMARTQEQTKARSDEVLALQAGLAQWTADLDAVTAVQRLQALDWDGRALRITRRGSGGDAEGLRVVAWARGATPTGLSWLRWESPPLTTRGEWEDAWQQAALWAQNPGEAQRARQVAIAALSEWQIYYYRNNAWSNPLSSEGTAATIASANGIPTVPEGVRLVLVLSPGQAISGPLVRDWVGPTVGGGKS</sequence>
<keyword evidence="1" id="KW-1133">Transmembrane helix</keyword>
<dbReference type="NCBIfam" id="TIGR02532">
    <property type="entry name" value="IV_pilin_GFxxxE"/>
    <property type="match status" value="1"/>
</dbReference>
<evidence type="ECO:0000256" key="1">
    <source>
        <dbReference type="SAM" id="Phobius"/>
    </source>
</evidence>
<keyword evidence="3" id="KW-1185">Reference proteome</keyword>
<accession>A0A318SWL8</accession>
<keyword evidence="1" id="KW-0472">Membrane</keyword>
<reference evidence="2 3" key="1">
    <citation type="submission" date="2018-06" db="EMBL/GenBank/DDBJ databases">
        <title>Genomic Encyclopedia of Type Strains, Phase III (KMG-III): the genomes of soil and plant-associated and newly described type strains.</title>
        <authorList>
            <person name="Whitman W."/>
        </authorList>
    </citation>
    <scope>NUCLEOTIDE SEQUENCE [LARGE SCALE GENOMIC DNA]</scope>
    <source>
        <strain evidence="2 3">CECT 7646</strain>
    </source>
</reference>
<dbReference type="InterPro" id="IPR012902">
    <property type="entry name" value="N_methyl_site"/>
</dbReference>
<dbReference type="RefSeq" id="WP_110466142.1">
    <property type="nucleotide sequence ID" value="NZ_JAMOFZ010000017.1"/>
</dbReference>
<evidence type="ECO:0000313" key="3">
    <source>
        <dbReference type="Proteomes" id="UP000247540"/>
    </source>
</evidence>
<dbReference type="AlphaFoldDB" id="A0A318SWL8"/>
<feature type="transmembrane region" description="Helical" evidence="1">
    <location>
        <begin position="12"/>
        <end position="35"/>
    </location>
</feature>
<dbReference type="Proteomes" id="UP000247540">
    <property type="component" value="Unassembled WGS sequence"/>
</dbReference>
<protein>
    <submittedName>
        <fullName evidence="2">General secretion pathway protein J</fullName>
    </submittedName>
</protein>
<name>A0A318SWL8_9BURK</name>
<keyword evidence="1" id="KW-0812">Transmembrane</keyword>
<proteinExistence type="predicted"/>
<dbReference type="Pfam" id="PF07963">
    <property type="entry name" value="N_methyl"/>
    <property type="match status" value="1"/>
</dbReference>
<dbReference type="PROSITE" id="PS00409">
    <property type="entry name" value="PROKAR_NTER_METHYL"/>
    <property type="match status" value="1"/>
</dbReference>
<dbReference type="SUPFAM" id="SSF54523">
    <property type="entry name" value="Pili subunits"/>
    <property type="match status" value="1"/>
</dbReference>
<gene>
    <name evidence="2" type="ORF">DFQ15_11716</name>
</gene>